<dbReference type="SMART" id="SM00356">
    <property type="entry name" value="ZnF_C3H1"/>
    <property type="match status" value="2"/>
</dbReference>
<dbReference type="GO" id="GO:0003723">
    <property type="term" value="F:RNA binding"/>
    <property type="evidence" value="ECO:0007669"/>
    <property type="project" value="UniProtKB-UniRule"/>
</dbReference>
<sequence length="179" mass="21313">MSNNEDNRKCHFYYKIGACRHGDKCSKRHTRPVKSHTILIYNMVNFSPEGIDPQDFDALYEDIYMEACRFGPVRSMVICENRNDHLKGNVYLYYEREQDAEDAKNNFNTRWFDERPLYCDLTHVADFREAVCRKHDLGTCERGGDCNFMHVRRPSTKIRIDLEKSQAKHWQFETKRSKS</sequence>
<dbReference type="InterPro" id="IPR009145">
    <property type="entry name" value="U2AF_small"/>
</dbReference>
<dbReference type="PRINTS" id="PR01848">
    <property type="entry name" value="U2AUXFACTOR"/>
</dbReference>
<evidence type="ECO:0000256" key="5">
    <source>
        <dbReference type="PROSITE-ProRule" id="PRU00176"/>
    </source>
</evidence>
<evidence type="ECO:0000256" key="1">
    <source>
        <dbReference type="ARBA" id="ARBA00022723"/>
    </source>
</evidence>
<dbReference type="SUPFAM" id="SSF54928">
    <property type="entry name" value="RNA-binding domain, RBD"/>
    <property type="match status" value="1"/>
</dbReference>
<evidence type="ECO:0000313" key="10">
    <source>
        <dbReference type="Proteomes" id="UP000187013"/>
    </source>
</evidence>
<keyword evidence="2" id="KW-0677">Repeat</keyword>
<dbReference type="InterPro" id="IPR000504">
    <property type="entry name" value="RRM_dom"/>
</dbReference>
<dbReference type="PROSITE" id="PS50102">
    <property type="entry name" value="RRM"/>
    <property type="match status" value="1"/>
</dbReference>
<dbReference type="InterPro" id="IPR000571">
    <property type="entry name" value="Znf_CCCH"/>
</dbReference>
<dbReference type="InterPro" id="IPR003954">
    <property type="entry name" value="RRM_euk-type"/>
</dbReference>
<proteinExistence type="predicted"/>
<dbReference type="Pfam" id="PF00642">
    <property type="entry name" value="zf-CCCH"/>
    <property type="match status" value="2"/>
</dbReference>
<dbReference type="Pfam" id="PF00076">
    <property type="entry name" value="RRM_1"/>
    <property type="match status" value="1"/>
</dbReference>
<dbReference type="Gene3D" id="3.30.70.330">
    <property type="match status" value="1"/>
</dbReference>
<evidence type="ECO:0000259" key="8">
    <source>
        <dbReference type="PROSITE" id="PS50103"/>
    </source>
</evidence>
<dbReference type="SMART" id="SM00361">
    <property type="entry name" value="RRM_1"/>
    <property type="match status" value="1"/>
</dbReference>
<dbReference type="PROSITE" id="PS50103">
    <property type="entry name" value="ZF_C3H1"/>
    <property type="match status" value="2"/>
</dbReference>
<feature type="zinc finger region" description="C3H1-type" evidence="6">
    <location>
        <begin position="4"/>
        <end position="32"/>
    </location>
</feature>
<evidence type="ECO:0000256" key="3">
    <source>
        <dbReference type="ARBA" id="ARBA00022771"/>
    </source>
</evidence>
<dbReference type="InterPro" id="IPR035979">
    <property type="entry name" value="RBD_domain_sf"/>
</dbReference>
<dbReference type="eggNOG" id="KOG2202">
    <property type="taxonomic scope" value="Eukaryota"/>
</dbReference>
<feature type="domain" description="RRM" evidence="7">
    <location>
        <begin position="36"/>
        <end position="124"/>
    </location>
</feature>
<dbReference type="GO" id="GO:0089701">
    <property type="term" value="C:U2AF complex"/>
    <property type="evidence" value="ECO:0007669"/>
    <property type="project" value="InterPro"/>
</dbReference>
<keyword evidence="4 6" id="KW-0862">Zinc</keyword>
<evidence type="ECO:0000256" key="2">
    <source>
        <dbReference type="ARBA" id="ARBA00022737"/>
    </source>
</evidence>
<organism evidence="9 10">
    <name type="scientific">Zygosaccharomyces rouxii</name>
    <dbReference type="NCBI Taxonomy" id="4956"/>
    <lineage>
        <taxon>Eukaryota</taxon>
        <taxon>Fungi</taxon>
        <taxon>Dikarya</taxon>
        <taxon>Ascomycota</taxon>
        <taxon>Saccharomycotina</taxon>
        <taxon>Saccharomycetes</taxon>
        <taxon>Saccharomycetales</taxon>
        <taxon>Saccharomycetaceae</taxon>
        <taxon>Zygosaccharomyces</taxon>
    </lineage>
</organism>
<dbReference type="EMBL" id="BDGX01000001">
    <property type="protein sequence ID" value="GAV46439.1"/>
    <property type="molecule type" value="Genomic_DNA"/>
</dbReference>
<evidence type="ECO:0000259" key="7">
    <source>
        <dbReference type="PROSITE" id="PS50102"/>
    </source>
</evidence>
<dbReference type="GO" id="GO:0000398">
    <property type="term" value="P:mRNA splicing, via spliceosome"/>
    <property type="evidence" value="ECO:0007669"/>
    <property type="project" value="InterPro"/>
</dbReference>
<dbReference type="SMART" id="SM00360">
    <property type="entry name" value="RRM"/>
    <property type="match status" value="1"/>
</dbReference>
<dbReference type="GO" id="GO:0008270">
    <property type="term" value="F:zinc ion binding"/>
    <property type="evidence" value="ECO:0007669"/>
    <property type="project" value="UniProtKB-KW"/>
</dbReference>
<evidence type="ECO:0008006" key="11">
    <source>
        <dbReference type="Google" id="ProtNLM"/>
    </source>
</evidence>
<dbReference type="Proteomes" id="UP000187013">
    <property type="component" value="Unassembled WGS sequence"/>
</dbReference>
<keyword evidence="5" id="KW-0694">RNA-binding</keyword>
<comment type="caution">
    <text evidence="9">The sequence shown here is derived from an EMBL/GenBank/DDBJ whole genome shotgun (WGS) entry which is preliminary data.</text>
</comment>
<dbReference type="PANTHER" id="PTHR12620">
    <property type="entry name" value="U2 SNRNP AUXILIARY FACTOR, SMALL SUBUNIT"/>
    <property type="match status" value="1"/>
</dbReference>
<keyword evidence="1 6" id="KW-0479">Metal-binding</keyword>
<feature type="domain" description="C3H1-type" evidence="8">
    <location>
        <begin position="4"/>
        <end position="32"/>
    </location>
</feature>
<evidence type="ECO:0000256" key="6">
    <source>
        <dbReference type="PROSITE-ProRule" id="PRU00723"/>
    </source>
</evidence>
<name>A0A1Q2ZSL1_ZYGRO</name>
<evidence type="ECO:0000256" key="4">
    <source>
        <dbReference type="ARBA" id="ARBA00022833"/>
    </source>
</evidence>
<reference evidence="9 10" key="1">
    <citation type="submission" date="2016-08" db="EMBL/GenBank/DDBJ databases">
        <title>Draft genome sequence of allopolyploid Zygosaccharomyces rouxii.</title>
        <authorList>
            <person name="Watanabe J."/>
            <person name="Uehara K."/>
            <person name="Mogi Y."/>
            <person name="Tsukioka Y."/>
        </authorList>
    </citation>
    <scope>NUCLEOTIDE SEQUENCE [LARGE SCALE GENOMIC DNA]</scope>
    <source>
        <strain evidence="9 10">NBRC 110957</strain>
    </source>
</reference>
<keyword evidence="3 6" id="KW-0863">Zinc-finger</keyword>
<dbReference type="OrthoDB" id="423462at2759"/>
<evidence type="ECO:0000313" key="9">
    <source>
        <dbReference type="EMBL" id="GAV46439.1"/>
    </source>
</evidence>
<feature type="domain" description="C3H1-type" evidence="8">
    <location>
        <begin position="126"/>
        <end position="153"/>
    </location>
</feature>
<accession>A0A1Q2ZSL1</accession>
<protein>
    <recommendedName>
        <fullName evidence="11">Splicing factor U2AF 23 kDa subunit</fullName>
    </recommendedName>
</protein>
<gene>
    <name evidence="9" type="ORF">ZYGR_0A00300</name>
</gene>
<dbReference type="InterPro" id="IPR012677">
    <property type="entry name" value="Nucleotide-bd_a/b_plait_sf"/>
</dbReference>
<dbReference type="AlphaFoldDB" id="A0A1Q2ZSL1"/>
<feature type="zinc finger region" description="C3H1-type" evidence="6">
    <location>
        <begin position="126"/>
        <end position="153"/>
    </location>
</feature>